<dbReference type="InterPro" id="IPR009105">
    <property type="entry name" value="Colicin_E3_ribonuclease"/>
</dbReference>
<accession>W7BMD3</accession>
<dbReference type="SUPFAM" id="SSF63840">
    <property type="entry name" value="Ribonuclease domain of colicin E3"/>
    <property type="match status" value="1"/>
</dbReference>
<organism evidence="2 3">
    <name type="scientific">Listeria cornellensis FSL F6-0969</name>
    <dbReference type="NCBI Taxonomy" id="1265820"/>
    <lineage>
        <taxon>Bacteria</taxon>
        <taxon>Bacillati</taxon>
        <taxon>Bacillota</taxon>
        <taxon>Bacilli</taxon>
        <taxon>Bacillales</taxon>
        <taxon>Listeriaceae</taxon>
        <taxon>Listeria</taxon>
    </lineage>
</organism>
<dbReference type="EMBL" id="AODE01000056">
    <property type="protein sequence ID" value="EUJ24206.1"/>
    <property type="molecule type" value="Genomic_DNA"/>
</dbReference>
<evidence type="ECO:0000313" key="2">
    <source>
        <dbReference type="EMBL" id="EUJ24206.1"/>
    </source>
</evidence>
<proteinExistence type="predicted"/>
<gene>
    <name evidence="2" type="ORF">PCORN_18846</name>
</gene>
<evidence type="ECO:0000313" key="3">
    <source>
        <dbReference type="Proteomes" id="UP000019254"/>
    </source>
</evidence>
<dbReference type="Gene3D" id="3.10.380.10">
    <property type="entry name" value="Colicin E3-like ribonuclease domain"/>
    <property type="match status" value="1"/>
</dbReference>
<dbReference type="PATRIC" id="fig|1265820.5.peg.3710"/>
<evidence type="ECO:0000259" key="1">
    <source>
        <dbReference type="Pfam" id="PF09000"/>
    </source>
</evidence>
<dbReference type="AlphaFoldDB" id="W7BMD3"/>
<dbReference type="GO" id="GO:0043022">
    <property type="term" value="F:ribosome binding"/>
    <property type="evidence" value="ECO:0007669"/>
    <property type="project" value="InterPro"/>
</dbReference>
<dbReference type="GO" id="GO:0016788">
    <property type="term" value="F:hydrolase activity, acting on ester bonds"/>
    <property type="evidence" value="ECO:0007669"/>
    <property type="project" value="InterPro"/>
</dbReference>
<protein>
    <submittedName>
        <fullName evidence="2">Hemolysin/hemagglutinin-like protein HecA</fullName>
    </submittedName>
</protein>
<sequence>MKEMAAKVAKKNGWKEVDKDIKSKNVGRKIYTDGKNYYSLDTQHGRFEMQNKRGKHQGEIDMDLNKITNKPADKSGRHDINVK</sequence>
<dbReference type="Proteomes" id="UP000019254">
    <property type="component" value="Unassembled WGS sequence"/>
</dbReference>
<feature type="domain" description="Colicin E3-like ribonuclease" evidence="1">
    <location>
        <begin position="26"/>
        <end position="72"/>
    </location>
</feature>
<name>W7BMD3_9LIST</name>
<dbReference type="GO" id="GO:0003723">
    <property type="term" value="F:RNA binding"/>
    <property type="evidence" value="ECO:0007669"/>
    <property type="project" value="InterPro"/>
</dbReference>
<comment type="caution">
    <text evidence="2">The sequence shown here is derived from an EMBL/GenBank/DDBJ whole genome shotgun (WGS) entry which is preliminary data.</text>
</comment>
<keyword evidence="3" id="KW-1185">Reference proteome</keyword>
<dbReference type="Pfam" id="PF09000">
    <property type="entry name" value="Cytotoxic"/>
    <property type="match status" value="1"/>
</dbReference>
<dbReference type="InterPro" id="IPR036725">
    <property type="entry name" value="ColE3_ribonuclease_sf"/>
</dbReference>
<reference evidence="2 3" key="1">
    <citation type="journal article" date="2014" name="Int. J. Syst. Evol. Microbiol.">
        <title>Listeria floridensis sp. nov., Listeria aquatica sp. nov., Listeria cornellensis sp. nov., Listeria riparia sp. nov. and Listeria grandensis sp. nov., from agricultural and natural environments.</title>
        <authorList>
            <person name="den Bakker H.C."/>
            <person name="Warchocki S."/>
            <person name="Wright E.M."/>
            <person name="Allred A.F."/>
            <person name="Ahlstrom C."/>
            <person name="Manuel C.S."/>
            <person name="Stasiewicz M.J."/>
            <person name="Burrell A."/>
            <person name="Roof S."/>
            <person name="Strawn L."/>
            <person name="Fortes E.D."/>
            <person name="Nightingale K.K."/>
            <person name="Kephart D."/>
            <person name="Wiedmann M."/>
        </authorList>
    </citation>
    <scope>NUCLEOTIDE SEQUENCE [LARGE SCALE GENOMIC DNA]</scope>
    <source>
        <strain evidence="3">FSL F6-969</strain>
    </source>
</reference>